<accession>A0ABV1MVL7</accession>
<dbReference type="RefSeq" id="WP_349661003.1">
    <property type="nucleotide sequence ID" value="NZ_JBEGDG010000015.1"/>
</dbReference>
<name>A0ABV1MVL7_9BACI</name>
<dbReference type="Proteomes" id="UP001478862">
    <property type="component" value="Unassembled WGS sequence"/>
</dbReference>
<proteinExistence type="predicted"/>
<evidence type="ECO:0000313" key="2">
    <source>
        <dbReference type="Proteomes" id="UP001478862"/>
    </source>
</evidence>
<organism evidence="1 2">
    <name type="scientific">Lysinibacillus zambalensis</name>
    <dbReference type="NCBI Taxonomy" id="3160866"/>
    <lineage>
        <taxon>Bacteria</taxon>
        <taxon>Bacillati</taxon>
        <taxon>Bacillota</taxon>
        <taxon>Bacilli</taxon>
        <taxon>Bacillales</taxon>
        <taxon>Bacillaceae</taxon>
        <taxon>Lysinibacillus</taxon>
    </lineage>
</organism>
<evidence type="ECO:0000313" key="1">
    <source>
        <dbReference type="EMBL" id="MEQ6356557.1"/>
    </source>
</evidence>
<protein>
    <submittedName>
        <fullName evidence="1">Uncharacterized protein</fullName>
    </submittedName>
</protein>
<gene>
    <name evidence="1" type="ORF">ABNX05_18195</name>
</gene>
<reference evidence="1 2" key="1">
    <citation type="submission" date="2024-06" db="EMBL/GenBank/DDBJ databases">
        <title>Lysinibacillus zambalefons sp. nov., a Novel Firmicute Isolated from the Poon Bato Zambales Hyperalkaline Spring.</title>
        <authorList>
            <person name="Aja J.A."/>
            <person name="Lazaro J.E.H."/>
            <person name="Llorin L.D."/>
            <person name="Lim K.R."/>
            <person name="Teodosio J."/>
            <person name="Dalisay D.S."/>
        </authorList>
    </citation>
    <scope>NUCLEOTIDE SEQUENCE [LARGE SCALE GENOMIC DNA]</scope>
    <source>
        <strain evidence="1 2">M3</strain>
    </source>
</reference>
<dbReference type="Gene3D" id="2.60.200.60">
    <property type="match status" value="1"/>
</dbReference>
<keyword evidence="2" id="KW-1185">Reference proteome</keyword>
<sequence>MAKIALNDSTITDTTASDHITYKVYEYQGQTPDYCVSWDNEGYCTRWDSDDIYEWVDHTTSATVKGKAVSTVTNVTIQGKAPIVQGDKTAENDSYNLPSGGVYVSGSHTSAQGSVTVGNSNNVFINGKSVATDSSTVTTHAGTSSKINGGTSSTVTIGS</sequence>
<comment type="caution">
    <text evidence="1">The sequence shown here is derived from an EMBL/GenBank/DDBJ whole genome shotgun (WGS) entry which is preliminary data.</text>
</comment>
<dbReference type="EMBL" id="JBEGDG010000015">
    <property type="protein sequence ID" value="MEQ6356557.1"/>
    <property type="molecule type" value="Genomic_DNA"/>
</dbReference>